<feature type="domain" description="Acyltransferase 3" evidence="2">
    <location>
        <begin position="13"/>
        <end position="344"/>
    </location>
</feature>
<feature type="transmembrane region" description="Helical" evidence="1">
    <location>
        <begin position="47"/>
        <end position="66"/>
    </location>
</feature>
<keyword evidence="3" id="KW-0808">Transferase</keyword>
<dbReference type="PANTHER" id="PTHR23028:SF131">
    <property type="entry name" value="BLR2367 PROTEIN"/>
    <property type="match status" value="1"/>
</dbReference>
<evidence type="ECO:0000313" key="3">
    <source>
        <dbReference type="EMBL" id="GLQ25036.1"/>
    </source>
</evidence>
<keyword evidence="1" id="KW-0812">Transmembrane</keyword>
<dbReference type="Proteomes" id="UP001161391">
    <property type="component" value="Unassembled WGS sequence"/>
</dbReference>
<reference evidence="3" key="1">
    <citation type="journal article" date="2014" name="Int. J. Syst. Evol. Microbiol.">
        <title>Complete genome of a new Firmicutes species belonging to the dominant human colonic microbiota ('Ruminococcus bicirculans') reveals two chromosomes and a selective capacity to utilize plant glucans.</title>
        <authorList>
            <consortium name="NISC Comparative Sequencing Program"/>
            <person name="Wegmann U."/>
            <person name="Louis P."/>
            <person name="Goesmann A."/>
            <person name="Henrissat B."/>
            <person name="Duncan S.H."/>
            <person name="Flint H.J."/>
        </authorList>
    </citation>
    <scope>NUCLEOTIDE SEQUENCE</scope>
    <source>
        <strain evidence="3">NBRC 108219</strain>
    </source>
</reference>
<dbReference type="EMBL" id="BSNK01000002">
    <property type="protein sequence ID" value="GLQ25036.1"/>
    <property type="molecule type" value="Genomic_DNA"/>
</dbReference>
<evidence type="ECO:0000256" key="1">
    <source>
        <dbReference type="SAM" id="Phobius"/>
    </source>
</evidence>
<evidence type="ECO:0000259" key="2">
    <source>
        <dbReference type="Pfam" id="PF01757"/>
    </source>
</evidence>
<dbReference type="InterPro" id="IPR050879">
    <property type="entry name" value="Acyltransferase_3"/>
</dbReference>
<feature type="transmembrane region" description="Helical" evidence="1">
    <location>
        <begin position="170"/>
        <end position="189"/>
    </location>
</feature>
<reference evidence="3" key="2">
    <citation type="submission" date="2023-01" db="EMBL/GenBank/DDBJ databases">
        <title>Draft genome sequence of Algimonas ampicilliniresistens strain NBRC 108219.</title>
        <authorList>
            <person name="Sun Q."/>
            <person name="Mori K."/>
        </authorList>
    </citation>
    <scope>NUCLEOTIDE SEQUENCE</scope>
    <source>
        <strain evidence="3">NBRC 108219</strain>
    </source>
</reference>
<dbReference type="GO" id="GO:0016746">
    <property type="term" value="F:acyltransferase activity"/>
    <property type="evidence" value="ECO:0007669"/>
    <property type="project" value="UniProtKB-KW"/>
</dbReference>
<keyword evidence="3" id="KW-0012">Acyltransferase</keyword>
<comment type="caution">
    <text evidence="3">The sequence shown here is derived from an EMBL/GenBank/DDBJ whole genome shotgun (WGS) entry which is preliminary data.</text>
</comment>
<accession>A0ABQ5VC09</accession>
<keyword evidence="4" id="KW-1185">Reference proteome</keyword>
<feature type="transmembrane region" description="Helical" evidence="1">
    <location>
        <begin position="143"/>
        <end position="163"/>
    </location>
</feature>
<keyword evidence="1" id="KW-1133">Transmembrane helix</keyword>
<proteinExistence type="predicted"/>
<feature type="transmembrane region" description="Helical" evidence="1">
    <location>
        <begin position="87"/>
        <end position="111"/>
    </location>
</feature>
<sequence length="363" mass="40302">MAIATPSRLDHVQALRGLAAMLVLFAHLALIEGRTATNPILPSSLDWGMMGVDLFFVISGFIMVYVTRDWQAGGGQNRMLGRVPEFLFARATRIYPLYWVVTAALFAVWLVRPDLVFSSSPNNPTVINTLFLIPGWAYPLLEVGWTLVYEMMFYVLFALLLFLPRRFRPLGLLVWAAIALAGNLFSWQSQIPALSVTSTAIAFHLFNPLVFEFLAGAAVGWLYLTRTGDKTVSLALILFGLIGMGMWIFSAVPFEDGWPRVLRLTLPAGALVLGAAWLDHSKVKAPRFAVTLGDWSYSLYLTHLLSLVALSKLWQMAGLQDLPSPLLILIMLSGALIVAGLTYRFIEKPLINLARSGRKRLFT</sequence>
<dbReference type="PANTHER" id="PTHR23028">
    <property type="entry name" value="ACETYLTRANSFERASE"/>
    <property type="match status" value="1"/>
</dbReference>
<dbReference type="Pfam" id="PF01757">
    <property type="entry name" value="Acyl_transf_3"/>
    <property type="match status" value="1"/>
</dbReference>
<gene>
    <name evidence="3" type="ORF">GCM10007853_29100</name>
</gene>
<feature type="transmembrane region" description="Helical" evidence="1">
    <location>
        <begin position="201"/>
        <end position="224"/>
    </location>
</feature>
<evidence type="ECO:0000313" key="4">
    <source>
        <dbReference type="Proteomes" id="UP001161391"/>
    </source>
</evidence>
<protein>
    <submittedName>
        <fullName evidence="3">Acyltransferase</fullName>
    </submittedName>
</protein>
<feature type="transmembrane region" description="Helical" evidence="1">
    <location>
        <begin position="298"/>
        <end position="314"/>
    </location>
</feature>
<name>A0ABQ5VC09_9PROT</name>
<feature type="transmembrane region" description="Helical" evidence="1">
    <location>
        <begin position="231"/>
        <end position="249"/>
    </location>
</feature>
<dbReference type="InterPro" id="IPR002656">
    <property type="entry name" value="Acyl_transf_3_dom"/>
</dbReference>
<organism evidence="3 4">
    <name type="scientific">Algimonas ampicilliniresistens</name>
    <dbReference type="NCBI Taxonomy" id="1298735"/>
    <lineage>
        <taxon>Bacteria</taxon>
        <taxon>Pseudomonadati</taxon>
        <taxon>Pseudomonadota</taxon>
        <taxon>Alphaproteobacteria</taxon>
        <taxon>Maricaulales</taxon>
        <taxon>Robiginitomaculaceae</taxon>
        <taxon>Algimonas</taxon>
    </lineage>
</organism>
<feature type="transmembrane region" description="Helical" evidence="1">
    <location>
        <begin position="261"/>
        <end position="278"/>
    </location>
</feature>
<keyword evidence="1" id="KW-0472">Membrane</keyword>
<feature type="transmembrane region" description="Helical" evidence="1">
    <location>
        <begin position="326"/>
        <end position="346"/>
    </location>
</feature>
<feature type="transmembrane region" description="Helical" evidence="1">
    <location>
        <begin position="12"/>
        <end position="31"/>
    </location>
</feature>